<dbReference type="InterPro" id="IPR043519">
    <property type="entry name" value="NT_sf"/>
</dbReference>
<keyword evidence="2" id="KW-0678">Repressor</keyword>
<comment type="subcellular location">
    <subcellularLocation>
        <location evidence="2">Cytoplasm</location>
    </subcellularLocation>
</comment>
<protein>
    <recommendedName>
        <fullName evidence="2">Ribosomal silencing factor RsfS</fullName>
    </recommendedName>
</protein>
<dbReference type="EMBL" id="QFOT01000097">
    <property type="protein sequence ID" value="PZP54972.1"/>
    <property type="molecule type" value="Genomic_DNA"/>
</dbReference>
<gene>
    <name evidence="2 3" type="primary">rsfS</name>
    <name evidence="3" type="ORF">DI586_08275</name>
</gene>
<accession>A0A2W5HH62</accession>
<dbReference type="GO" id="GO:0042256">
    <property type="term" value="P:cytosolic ribosome assembly"/>
    <property type="evidence" value="ECO:0007669"/>
    <property type="project" value="UniProtKB-UniRule"/>
</dbReference>
<evidence type="ECO:0000256" key="1">
    <source>
        <dbReference type="ARBA" id="ARBA00010574"/>
    </source>
</evidence>
<reference evidence="3 4" key="1">
    <citation type="submission" date="2017-08" db="EMBL/GenBank/DDBJ databases">
        <title>Infants hospitalized years apart are colonized by the same room-sourced microbial strains.</title>
        <authorList>
            <person name="Brooks B."/>
            <person name="Olm M.R."/>
            <person name="Firek B.A."/>
            <person name="Baker R."/>
            <person name="Thomas B.C."/>
            <person name="Morowitz M.J."/>
            <person name="Banfield J.F."/>
        </authorList>
    </citation>
    <scope>NUCLEOTIDE SEQUENCE [LARGE SCALE GENOMIC DNA]</scope>
    <source>
        <strain evidence="3">S2_006_000_R2_64</strain>
    </source>
</reference>
<dbReference type="SUPFAM" id="SSF81301">
    <property type="entry name" value="Nucleotidyltransferase"/>
    <property type="match status" value="1"/>
</dbReference>
<evidence type="ECO:0000313" key="4">
    <source>
        <dbReference type="Proteomes" id="UP000249739"/>
    </source>
</evidence>
<proteinExistence type="inferred from homology"/>
<keyword evidence="2" id="KW-0963">Cytoplasm</keyword>
<comment type="function">
    <text evidence="2">Functions as a ribosomal silencing factor. Interacts with ribosomal protein uL14 (rplN), blocking formation of intersubunit bridge B8. Prevents association of the 30S and 50S ribosomal subunits and the formation of functional ribosomes, thus repressing translation.</text>
</comment>
<dbReference type="GO" id="GO:0017148">
    <property type="term" value="P:negative regulation of translation"/>
    <property type="evidence" value="ECO:0007669"/>
    <property type="project" value="UniProtKB-UniRule"/>
</dbReference>
<dbReference type="GO" id="GO:0043023">
    <property type="term" value="F:ribosomal large subunit binding"/>
    <property type="evidence" value="ECO:0007669"/>
    <property type="project" value="TreeGrafter"/>
</dbReference>
<name>A0A2W5HH62_9BACT</name>
<dbReference type="HAMAP" id="MF_01477">
    <property type="entry name" value="Iojap_RsfS"/>
    <property type="match status" value="1"/>
</dbReference>
<dbReference type="Proteomes" id="UP000249739">
    <property type="component" value="Unassembled WGS sequence"/>
</dbReference>
<dbReference type="NCBIfam" id="TIGR00090">
    <property type="entry name" value="rsfS_iojap_ybeB"/>
    <property type="match status" value="1"/>
</dbReference>
<dbReference type="Pfam" id="PF02410">
    <property type="entry name" value="RsfS"/>
    <property type="match status" value="1"/>
</dbReference>
<comment type="caution">
    <text evidence="3">The sequence shown here is derived from an EMBL/GenBank/DDBJ whole genome shotgun (WGS) entry which is preliminary data.</text>
</comment>
<comment type="similarity">
    <text evidence="1 2">Belongs to the Iojap/RsfS family.</text>
</comment>
<organism evidence="3 4">
    <name type="scientific">Micavibrio aeruginosavorus</name>
    <dbReference type="NCBI Taxonomy" id="349221"/>
    <lineage>
        <taxon>Bacteria</taxon>
        <taxon>Pseudomonadati</taxon>
        <taxon>Bdellovibrionota</taxon>
        <taxon>Bdellovibrionia</taxon>
        <taxon>Bdellovibrionales</taxon>
        <taxon>Pseudobdellovibrionaceae</taxon>
        <taxon>Micavibrio</taxon>
    </lineage>
</organism>
<dbReference type="Gene3D" id="3.30.460.10">
    <property type="entry name" value="Beta Polymerase, domain 2"/>
    <property type="match status" value="1"/>
</dbReference>
<dbReference type="InterPro" id="IPR004394">
    <property type="entry name" value="Iojap/RsfS/C7orf30"/>
</dbReference>
<dbReference type="GO" id="GO:0005737">
    <property type="term" value="C:cytoplasm"/>
    <property type="evidence" value="ECO:0007669"/>
    <property type="project" value="UniProtKB-SubCell"/>
</dbReference>
<dbReference type="PANTHER" id="PTHR21043:SF0">
    <property type="entry name" value="MITOCHONDRIAL ASSEMBLY OF RIBOSOMAL LARGE SUBUNIT PROTEIN 1"/>
    <property type="match status" value="1"/>
</dbReference>
<sequence length="106" mass="12005">MEQVLDDSKAEEIETIDLRGQSSIADFMIVASGQSSRQIAGFAGKLKEELLKHGMKARSEGETQGDWVVIDAIDVIVHLFRPEVREFYNIEKMWRSVENSRIAANH</sequence>
<dbReference type="AlphaFoldDB" id="A0A2W5HH62"/>
<evidence type="ECO:0000313" key="3">
    <source>
        <dbReference type="EMBL" id="PZP54972.1"/>
    </source>
</evidence>
<comment type="subunit">
    <text evidence="2">Interacts with ribosomal protein uL14 (rplN).</text>
</comment>
<evidence type="ECO:0000256" key="2">
    <source>
        <dbReference type="HAMAP-Rule" id="MF_01477"/>
    </source>
</evidence>
<dbReference type="PANTHER" id="PTHR21043">
    <property type="entry name" value="IOJAP SUPERFAMILY ORTHOLOG"/>
    <property type="match status" value="1"/>
</dbReference>
<dbReference type="GO" id="GO:0090071">
    <property type="term" value="P:negative regulation of ribosome biogenesis"/>
    <property type="evidence" value="ECO:0007669"/>
    <property type="project" value="UniProtKB-UniRule"/>
</dbReference>
<keyword evidence="2" id="KW-0810">Translation regulation</keyword>